<dbReference type="EMBL" id="ML178814">
    <property type="protein sequence ID" value="TFL07349.1"/>
    <property type="molecule type" value="Genomic_DNA"/>
</dbReference>
<feature type="region of interest" description="Disordered" evidence="2">
    <location>
        <begin position="133"/>
        <end position="238"/>
    </location>
</feature>
<proteinExistence type="predicted"/>
<feature type="compositionally biased region" description="Low complexity" evidence="2">
    <location>
        <begin position="158"/>
        <end position="230"/>
    </location>
</feature>
<keyword evidence="1" id="KW-0732">Signal</keyword>
<sequence>MIVPVITWLDSANPVCMGTTNLQLLIPLSTERLVLTYSYYSPEGSGNPTACGGMHNSGEAIVAVPIQQFKDSWCNRGIWIKYKGATVNARIVDACVGCPDNSLDLTPSLFRALDGGSLDAGYLWGGSWNFHGEGEDGDDKPTTTSKKPEPTTTKKPDPTTTFSTSTWSSKKTTTTTTTSPEKESSSSSSSSSSRRSSSSSSSWSSTESSTATSSSSSSSQQPNSTPFPTTLPGSVGSLESALGGFAQLLLAGAQQA</sequence>
<dbReference type="AlphaFoldDB" id="A0A5C3R3N0"/>
<reference evidence="3 4" key="1">
    <citation type="journal article" date="2019" name="Nat. Ecol. Evol.">
        <title>Megaphylogeny resolves global patterns of mushroom evolution.</title>
        <authorList>
            <person name="Varga T."/>
            <person name="Krizsan K."/>
            <person name="Foldi C."/>
            <person name="Dima B."/>
            <person name="Sanchez-Garcia M."/>
            <person name="Sanchez-Ramirez S."/>
            <person name="Szollosi G.J."/>
            <person name="Szarkandi J.G."/>
            <person name="Papp V."/>
            <person name="Albert L."/>
            <person name="Andreopoulos W."/>
            <person name="Angelini C."/>
            <person name="Antonin V."/>
            <person name="Barry K.W."/>
            <person name="Bougher N.L."/>
            <person name="Buchanan P."/>
            <person name="Buyck B."/>
            <person name="Bense V."/>
            <person name="Catcheside P."/>
            <person name="Chovatia M."/>
            <person name="Cooper J."/>
            <person name="Damon W."/>
            <person name="Desjardin D."/>
            <person name="Finy P."/>
            <person name="Geml J."/>
            <person name="Haridas S."/>
            <person name="Hughes K."/>
            <person name="Justo A."/>
            <person name="Karasinski D."/>
            <person name="Kautmanova I."/>
            <person name="Kiss B."/>
            <person name="Kocsube S."/>
            <person name="Kotiranta H."/>
            <person name="LaButti K.M."/>
            <person name="Lechner B.E."/>
            <person name="Liimatainen K."/>
            <person name="Lipzen A."/>
            <person name="Lukacs Z."/>
            <person name="Mihaltcheva S."/>
            <person name="Morgado L.N."/>
            <person name="Niskanen T."/>
            <person name="Noordeloos M.E."/>
            <person name="Ohm R.A."/>
            <person name="Ortiz-Santana B."/>
            <person name="Ovrebo C."/>
            <person name="Racz N."/>
            <person name="Riley R."/>
            <person name="Savchenko A."/>
            <person name="Shiryaev A."/>
            <person name="Soop K."/>
            <person name="Spirin V."/>
            <person name="Szebenyi C."/>
            <person name="Tomsovsky M."/>
            <person name="Tulloss R.E."/>
            <person name="Uehling J."/>
            <person name="Grigoriev I.V."/>
            <person name="Vagvolgyi C."/>
            <person name="Papp T."/>
            <person name="Martin F.M."/>
            <person name="Miettinen O."/>
            <person name="Hibbett D.S."/>
            <person name="Nagy L.G."/>
        </authorList>
    </citation>
    <scope>NUCLEOTIDE SEQUENCE [LARGE SCALE GENOMIC DNA]</scope>
    <source>
        <strain evidence="3 4">CBS 309.79</strain>
    </source>
</reference>
<dbReference type="Gene3D" id="2.40.40.10">
    <property type="entry name" value="RlpA-like domain"/>
    <property type="match status" value="1"/>
</dbReference>
<evidence type="ECO:0008006" key="5">
    <source>
        <dbReference type="Google" id="ProtNLM"/>
    </source>
</evidence>
<feature type="compositionally biased region" description="Basic and acidic residues" evidence="2">
    <location>
        <begin position="146"/>
        <end position="157"/>
    </location>
</feature>
<evidence type="ECO:0000256" key="2">
    <source>
        <dbReference type="SAM" id="MobiDB-lite"/>
    </source>
</evidence>
<organism evidence="3 4">
    <name type="scientific">Pterulicium gracile</name>
    <dbReference type="NCBI Taxonomy" id="1884261"/>
    <lineage>
        <taxon>Eukaryota</taxon>
        <taxon>Fungi</taxon>
        <taxon>Dikarya</taxon>
        <taxon>Basidiomycota</taxon>
        <taxon>Agaricomycotina</taxon>
        <taxon>Agaricomycetes</taxon>
        <taxon>Agaricomycetidae</taxon>
        <taxon>Agaricales</taxon>
        <taxon>Pleurotineae</taxon>
        <taxon>Pterulaceae</taxon>
        <taxon>Pterulicium</taxon>
    </lineage>
</organism>
<dbReference type="PANTHER" id="PTHR31836">
    <property type="match status" value="1"/>
</dbReference>
<dbReference type="STRING" id="1884261.A0A5C3R3N0"/>
<dbReference type="InterPro" id="IPR051477">
    <property type="entry name" value="Expansin_CellWall"/>
</dbReference>
<dbReference type="InterPro" id="IPR036908">
    <property type="entry name" value="RlpA-like_sf"/>
</dbReference>
<dbReference type="Proteomes" id="UP000305067">
    <property type="component" value="Unassembled WGS sequence"/>
</dbReference>
<evidence type="ECO:0000256" key="1">
    <source>
        <dbReference type="ARBA" id="ARBA00022729"/>
    </source>
</evidence>
<evidence type="ECO:0000313" key="3">
    <source>
        <dbReference type="EMBL" id="TFL07349.1"/>
    </source>
</evidence>
<gene>
    <name evidence="3" type="ORF">BDV98DRAFT_578782</name>
</gene>
<dbReference type="OrthoDB" id="623670at2759"/>
<accession>A0A5C3R3N0</accession>
<keyword evidence="4" id="KW-1185">Reference proteome</keyword>
<evidence type="ECO:0000313" key="4">
    <source>
        <dbReference type="Proteomes" id="UP000305067"/>
    </source>
</evidence>
<protein>
    <recommendedName>
        <fullName evidence="5">RlpA-like double-psi beta-barrel-protein domain-containing protein-containing protein</fullName>
    </recommendedName>
</protein>
<dbReference type="PANTHER" id="PTHR31836:SF28">
    <property type="entry name" value="SRCR DOMAIN-CONTAINING PROTEIN-RELATED"/>
    <property type="match status" value="1"/>
</dbReference>
<dbReference type="SUPFAM" id="SSF50685">
    <property type="entry name" value="Barwin-like endoglucanases"/>
    <property type="match status" value="1"/>
</dbReference>
<dbReference type="CDD" id="cd22191">
    <property type="entry name" value="DPBB_RlpA_EXP_N-like"/>
    <property type="match status" value="1"/>
</dbReference>
<name>A0A5C3R3N0_9AGAR</name>